<organism evidence="1 2">
    <name type="scientific">Candidatus Curtissbacteria bacterium GW2011_GWA1_41_11</name>
    <dbReference type="NCBI Taxonomy" id="1618409"/>
    <lineage>
        <taxon>Bacteria</taxon>
        <taxon>Candidatus Curtissiibacteriota</taxon>
    </lineage>
</organism>
<name>A0A0G0WUA6_9BACT</name>
<gene>
    <name evidence="1" type="ORF">UU34_C0001G0022</name>
</gene>
<accession>A0A0G0WUA6</accession>
<sequence>MVLITDVQSGETIFDQVDFSPRKRKGRRIHTFQEQTSSLEDWWVTNEMTSRIYEEANTWVQRKSAQILEFSHQDSSYSSHVASSDDAIGKLSEAFHAANFKPIVLLGIARKLGSERRVMRIQLQGMGHWVDEYFDHVIDILTDEDNGAKPNVTPELKQTLKGIVKGSKARFLLVQRVLFPQKHQ</sequence>
<protein>
    <submittedName>
        <fullName evidence="1">Uncharacterized protein</fullName>
    </submittedName>
</protein>
<dbReference type="Proteomes" id="UP000034854">
    <property type="component" value="Unassembled WGS sequence"/>
</dbReference>
<dbReference type="AlphaFoldDB" id="A0A0G0WUA6"/>
<dbReference type="EMBL" id="LCAG01000001">
    <property type="protein sequence ID" value="KKR88025.1"/>
    <property type="molecule type" value="Genomic_DNA"/>
</dbReference>
<evidence type="ECO:0000313" key="2">
    <source>
        <dbReference type="Proteomes" id="UP000034854"/>
    </source>
</evidence>
<evidence type="ECO:0000313" key="1">
    <source>
        <dbReference type="EMBL" id="KKR88025.1"/>
    </source>
</evidence>
<comment type="caution">
    <text evidence="1">The sequence shown here is derived from an EMBL/GenBank/DDBJ whole genome shotgun (WGS) entry which is preliminary data.</text>
</comment>
<proteinExistence type="predicted"/>
<reference evidence="1 2" key="1">
    <citation type="journal article" date="2015" name="Nature">
        <title>rRNA introns, odd ribosomes, and small enigmatic genomes across a large radiation of phyla.</title>
        <authorList>
            <person name="Brown C.T."/>
            <person name="Hug L.A."/>
            <person name="Thomas B.C."/>
            <person name="Sharon I."/>
            <person name="Castelle C.J."/>
            <person name="Singh A."/>
            <person name="Wilkins M.J."/>
            <person name="Williams K.H."/>
            <person name="Banfield J.F."/>
        </authorList>
    </citation>
    <scope>NUCLEOTIDE SEQUENCE [LARGE SCALE GENOMIC DNA]</scope>
</reference>